<feature type="domain" description="Phage capsid-like C-terminal" evidence="3">
    <location>
        <begin position="88"/>
        <end position="369"/>
    </location>
</feature>
<dbReference type="Gene3D" id="3.30.2400.10">
    <property type="entry name" value="Major capsid protein gp5"/>
    <property type="match status" value="1"/>
</dbReference>
<dbReference type="NCBIfam" id="TIGR01554">
    <property type="entry name" value="major_cap_HK97"/>
    <property type="match status" value="1"/>
</dbReference>
<dbReference type="Gene3D" id="3.30.2320.10">
    <property type="entry name" value="hypothetical protein PF0899 domain"/>
    <property type="match status" value="1"/>
</dbReference>
<feature type="non-terminal residue" evidence="4">
    <location>
        <position position="1"/>
    </location>
</feature>
<sequence length="373" mass="41076">LKSLQTIIKGGKRGFAGAAGDGVESLEQTDLANVEFEKFLKTTYKKHANEELSVEDRDFLLAQKDKGRRYFLQKALVGTPLVDDSTTGSYVVPEEWHNEIDRVVHEASQLVPLVTNFPMKSRVKYIPVKNAGVGFTYIPNDSDATTEASPTFGQKTLTSYSYFLWISLTEALLEDDIAGLGAYFREIVGEAYVDAFESEFLTGIGAPTTGILTNASVRTTSMSAGSSGFGDIKIGDFINMEGDLSGRNGALRGARFLMSPYTWNLVRGLTDADGRPYIHPGWTGPAARELLGYPVLTSYQMPDSSDSAVNTPFIALGNPRYFAYGDRVGLEMKLFDNTIQALKHSEIFFRFRFRAAFEHTQPADFTVLKTAPA</sequence>
<evidence type="ECO:0000259" key="3">
    <source>
        <dbReference type="Pfam" id="PF05065"/>
    </source>
</evidence>
<dbReference type="GO" id="GO:0044423">
    <property type="term" value="C:virion component"/>
    <property type="evidence" value="ECO:0007669"/>
    <property type="project" value="UniProtKB-KW"/>
</dbReference>
<organism evidence="4">
    <name type="scientific">marine sediment metagenome</name>
    <dbReference type="NCBI Taxonomy" id="412755"/>
    <lineage>
        <taxon>unclassified sequences</taxon>
        <taxon>metagenomes</taxon>
        <taxon>ecological metagenomes</taxon>
    </lineage>
</organism>
<evidence type="ECO:0000313" key="4">
    <source>
        <dbReference type="EMBL" id="KKL60623.1"/>
    </source>
</evidence>
<keyword evidence="2" id="KW-0946">Virion</keyword>
<dbReference type="EMBL" id="LAZR01029085">
    <property type="protein sequence ID" value="KKL60623.1"/>
    <property type="molecule type" value="Genomic_DNA"/>
</dbReference>
<protein>
    <recommendedName>
        <fullName evidence="3">Phage capsid-like C-terminal domain-containing protein</fullName>
    </recommendedName>
</protein>
<evidence type="ECO:0000256" key="1">
    <source>
        <dbReference type="ARBA" id="ARBA00004328"/>
    </source>
</evidence>
<evidence type="ECO:0000256" key="2">
    <source>
        <dbReference type="ARBA" id="ARBA00022844"/>
    </source>
</evidence>
<dbReference type="InterPro" id="IPR054612">
    <property type="entry name" value="Phage_capsid-like_C"/>
</dbReference>
<reference evidence="4" key="1">
    <citation type="journal article" date="2015" name="Nature">
        <title>Complex archaea that bridge the gap between prokaryotes and eukaryotes.</title>
        <authorList>
            <person name="Spang A."/>
            <person name="Saw J.H."/>
            <person name="Jorgensen S.L."/>
            <person name="Zaremba-Niedzwiedzka K."/>
            <person name="Martijn J."/>
            <person name="Lind A.E."/>
            <person name="van Eijk R."/>
            <person name="Schleper C."/>
            <person name="Guy L."/>
            <person name="Ettema T.J."/>
        </authorList>
    </citation>
    <scope>NUCLEOTIDE SEQUENCE</scope>
</reference>
<proteinExistence type="predicted"/>
<dbReference type="SUPFAM" id="SSF56563">
    <property type="entry name" value="Major capsid protein gp5"/>
    <property type="match status" value="1"/>
</dbReference>
<gene>
    <name evidence="4" type="ORF">LCGC14_2203490</name>
</gene>
<dbReference type="AlphaFoldDB" id="A0A0F9DFZ3"/>
<accession>A0A0F9DFZ3</accession>
<comment type="subcellular location">
    <subcellularLocation>
        <location evidence="1">Virion</location>
    </subcellularLocation>
</comment>
<dbReference type="InterPro" id="IPR024455">
    <property type="entry name" value="Phage_capsid"/>
</dbReference>
<dbReference type="Pfam" id="PF05065">
    <property type="entry name" value="Phage_capsid"/>
    <property type="match status" value="1"/>
</dbReference>
<name>A0A0F9DFZ3_9ZZZZ</name>
<comment type="caution">
    <text evidence="4">The sequence shown here is derived from an EMBL/GenBank/DDBJ whole genome shotgun (WGS) entry which is preliminary data.</text>
</comment>